<keyword evidence="2" id="KW-0479">Metal-binding</keyword>
<comment type="function">
    <text evidence="10">Transcription factor which plays a key role in limb development. Positively regulates FGF8 expression in the apical ectodermal ridge (AER) and contributes to limb outgrowth in embryos.</text>
</comment>
<dbReference type="FunFam" id="3.30.160.60:FF:000026">
    <property type="entry name" value="Transcription factor Sp3"/>
    <property type="match status" value="1"/>
</dbReference>
<dbReference type="GO" id="GO:0005634">
    <property type="term" value="C:nucleus"/>
    <property type="evidence" value="ECO:0007669"/>
    <property type="project" value="UniProtKB-SubCell"/>
</dbReference>
<evidence type="ECO:0000313" key="15">
    <source>
        <dbReference type="EMBL" id="KAK6166932.1"/>
    </source>
</evidence>
<proteinExistence type="inferred from homology"/>
<keyword evidence="9" id="KW-0539">Nucleus</keyword>
<protein>
    <recommendedName>
        <fullName evidence="14">C2H2-type domain-containing protein</fullName>
    </recommendedName>
</protein>
<comment type="subcellular location">
    <subcellularLocation>
        <location evidence="1">Nucleus</location>
    </subcellularLocation>
</comment>
<evidence type="ECO:0000259" key="14">
    <source>
        <dbReference type="PROSITE" id="PS50157"/>
    </source>
</evidence>
<feature type="compositionally biased region" description="Basic and acidic residues" evidence="13">
    <location>
        <begin position="428"/>
        <end position="442"/>
    </location>
</feature>
<dbReference type="GO" id="GO:0008270">
    <property type="term" value="F:zinc ion binding"/>
    <property type="evidence" value="ECO:0007669"/>
    <property type="project" value="UniProtKB-KW"/>
</dbReference>
<keyword evidence="3" id="KW-0677">Repeat</keyword>
<feature type="domain" description="C2H2-type" evidence="14">
    <location>
        <begin position="413"/>
        <end position="440"/>
    </location>
</feature>
<evidence type="ECO:0000256" key="7">
    <source>
        <dbReference type="ARBA" id="ARBA00023125"/>
    </source>
</evidence>
<name>A0AAN8FYN8_PATCE</name>
<keyword evidence="4 12" id="KW-0863">Zinc-finger</keyword>
<dbReference type="Proteomes" id="UP001347796">
    <property type="component" value="Unassembled WGS sequence"/>
</dbReference>
<dbReference type="PROSITE" id="PS00028">
    <property type="entry name" value="ZINC_FINGER_C2H2_1"/>
    <property type="match status" value="3"/>
</dbReference>
<keyword evidence="7" id="KW-0238">DNA-binding</keyword>
<dbReference type="Pfam" id="PF00096">
    <property type="entry name" value="zf-C2H2"/>
    <property type="match status" value="3"/>
</dbReference>
<feature type="domain" description="C2H2-type" evidence="14">
    <location>
        <begin position="383"/>
        <end position="412"/>
    </location>
</feature>
<dbReference type="InterPro" id="IPR036236">
    <property type="entry name" value="Znf_C2H2_sf"/>
</dbReference>
<evidence type="ECO:0000313" key="16">
    <source>
        <dbReference type="Proteomes" id="UP001347796"/>
    </source>
</evidence>
<dbReference type="SMART" id="SM00355">
    <property type="entry name" value="ZnF_C2H2"/>
    <property type="match status" value="3"/>
</dbReference>
<feature type="region of interest" description="Disordered" evidence="13">
    <location>
        <begin position="75"/>
        <end position="116"/>
    </location>
</feature>
<dbReference type="AlphaFoldDB" id="A0AAN8FYN8"/>
<gene>
    <name evidence="15" type="ORF">SNE40_023528</name>
</gene>
<evidence type="ECO:0000256" key="10">
    <source>
        <dbReference type="ARBA" id="ARBA00037677"/>
    </source>
</evidence>
<evidence type="ECO:0000256" key="5">
    <source>
        <dbReference type="ARBA" id="ARBA00022833"/>
    </source>
</evidence>
<dbReference type="PANTHER" id="PTHR23235">
    <property type="entry name" value="KRUEPPEL-LIKE TRANSCRIPTION FACTOR"/>
    <property type="match status" value="1"/>
</dbReference>
<keyword evidence="8" id="KW-0804">Transcription</keyword>
<keyword evidence="6" id="KW-0805">Transcription regulation</keyword>
<comment type="similarity">
    <text evidence="11">Belongs to the Sp1 C2H2-type zinc-finger protein family.</text>
</comment>
<accession>A0AAN8FYN8</accession>
<feature type="region of interest" description="Disordered" evidence="13">
    <location>
        <begin position="153"/>
        <end position="177"/>
    </location>
</feature>
<keyword evidence="5" id="KW-0862">Zinc</keyword>
<dbReference type="GO" id="GO:0000978">
    <property type="term" value="F:RNA polymerase II cis-regulatory region sequence-specific DNA binding"/>
    <property type="evidence" value="ECO:0007669"/>
    <property type="project" value="TreeGrafter"/>
</dbReference>
<sequence>MNPDKELSENKLTLFSIVQSEPTVRVVQTISAKTTYIVEDKSDSFNLQQIWTMEEPHPLGGTPLAMLTAQYNKINNKSPQPLTDPSLPKGFHPWKKEPGSSPGANNLSNQKTSSGLTTTSVASNYLSYGRSTNSSVASNNTLNNDLFYSNSSTNYSPSDGSPTGLPQKIPPTADGNIGSSGLGTVYTRMHSLAGHPYDTWPFSGSHPTGIKSEVNPVNGSAAWWDVHTNASNWLTDVSGTAATAALRNQITTNYPSTEYSLTHALGSSNNNIYSSGQHLLQDTYNTYKSMLTNQTELSPNTVSPFLTRPGIPTIAGTRTQRRYPGRSNCNCPNCHEADRLGPAGEHLRKRNIHSCHIPGCGKVYNKSSHLKAHLRWHTGERPFVCNWLFCGKRFTRSDELQRHLRTHTGEKRFACPICNKKFMRSDHLAKHTKTHSEGKEGEGSASDTENGHLSGDEGIVKGSSHIVQESRKSL</sequence>
<evidence type="ECO:0000256" key="13">
    <source>
        <dbReference type="SAM" id="MobiDB-lite"/>
    </source>
</evidence>
<evidence type="ECO:0000256" key="12">
    <source>
        <dbReference type="PROSITE-ProRule" id="PRU00042"/>
    </source>
</evidence>
<dbReference type="FunFam" id="3.30.160.60:FF:000014">
    <property type="entry name" value="Transcription factor Sp3"/>
    <property type="match status" value="1"/>
</dbReference>
<dbReference type="SUPFAM" id="SSF57667">
    <property type="entry name" value="beta-beta-alpha zinc fingers"/>
    <property type="match status" value="2"/>
</dbReference>
<dbReference type="InterPro" id="IPR013087">
    <property type="entry name" value="Znf_C2H2_type"/>
</dbReference>
<feature type="region of interest" description="Disordered" evidence="13">
    <location>
        <begin position="299"/>
        <end position="319"/>
    </location>
</feature>
<dbReference type="Gene3D" id="3.30.160.60">
    <property type="entry name" value="Classic Zinc Finger"/>
    <property type="match status" value="3"/>
</dbReference>
<evidence type="ECO:0000256" key="8">
    <source>
        <dbReference type="ARBA" id="ARBA00023163"/>
    </source>
</evidence>
<dbReference type="PANTHER" id="PTHR23235:SF170">
    <property type="entry name" value="FI01014P-RELATED"/>
    <property type="match status" value="1"/>
</dbReference>
<reference evidence="15 16" key="1">
    <citation type="submission" date="2024-01" db="EMBL/GenBank/DDBJ databases">
        <title>The genome of the rayed Mediterranean limpet Patella caerulea (Linnaeus, 1758).</title>
        <authorList>
            <person name="Anh-Thu Weber A."/>
            <person name="Halstead-Nussloch G."/>
        </authorList>
    </citation>
    <scope>NUCLEOTIDE SEQUENCE [LARGE SCALE GENOMIC DNA]</scope>
    <source>
        <strain evidence="15">AATW-2023a</strain>
        <tissue evidence="15">Whole specimen</tissue>
    </source>
</reference>
<dbReference type="GO" id="GO:0000981">
    <property type="term" value="F:DNA-binding transcription factor activity, RNA polymerase II-specific"/>
    <property type="evidence" value="ECO:0007669"/>
    <property type="project" value="TreeGrafter"/>
</dbReference>
<evidence type="ECO:0000256" key="1">
    <source>
        <dbReference type="ARBA" id="ARBA00004123"/>
    </source>
</evidence>
<evidence type="ECO:0000256" key="2">
    <source>
        <dbReference type="ARBA" id="ARBA00022723"/>
    </source>
</evidence>
<feature type="compositionally biased region" description="Polar residues" evidence="13">
    <location>
        <begin position="102"/>
        <end position="116"/>
    </location>
</feature>
<evidence type="ECO:0000256" key="9">
    <source>
        <dbReference type="ARBA" id="ARBA00023242"/>
    </source>
</evidence>
<comment type="caution">
    <text evidence="15">The sequence shown here is derived from an EMBL/GenBank/DDBJ whole genome shotgun (WGS) entry which is preliminary data.</text>
</comment>
<feature type="region of interest" description="Disordered" evidence="13">
    <location>
        <begin position="428"/>
        <end position="474"/>
    </location>
</feature>
<evidence type="ECO:0000256" key="11">
    <source>
        <dbReference type="ARBA" id="ARBA00038409"/>
    </source>
</evidence>
<evidence type="ECO:0000256" key="4">
    <source>
        <dbReference type="ARBA" id="ARBA00022771"/>
    </source>
</evidence>
<keyword evidence="16" id="KW-1185">Reference proteome</keyword>
<dbReference type="CDD" id="cd22547">
    <property type="entry name" value="SP6-9-like_N"/>
    <property type="match status" value="1"/>
</dbReference>
<dbReference type="PROSITE" id="PS50157">
    <property type="entry name" value="ZINC_FINGER_C2H2_2"/>
    <property type="match status" value="3"/>
</dbReference>
<organism evidence="15 16">
    <name type="scientific">Patella caerulea</name>
    <name type="common">Rayed Mediterranean limpet</name>
    <dbReference type="NCBI Taxonomy" id="87958"/>
    <lineage>
        <taxon>Eukaryota</taxon>
        <taxon>Metazoa</taxon>
        <taxon>Spiralia</taxon>
        <taxon>Lophotrochozoa</taxon>
        <taxon>Mollusca</taxon>
        <taxon>Gastropoda</taxon>
        <taxon>Patellogastropoda</taxon>
        <taxon>Patelloidea</taxon>
        <taxon>Patellidae</taxon>
        <taxon>Patella</taxon>
    </lineage>
</organism>
<feature type="domain" description="C2H2-type" evidence="14">
    <location>
        <begin position="353"/>
        <end position="382"/>
    </location>
</feature>
<dbReference type="FunFam" id="3.30.160.60:FF:000077">
    <property type="entry name" value="Sp8 transcription factor"/>
    <property type="match status" value="1"/>
</dbReference>
<evidence type="ECO:0000256" key="6">
    <source>
        <dbReference type="ARBA" id="ARBA00023015"/>
    </source>
</evidence>
<dbReference type="EMBL" id="JAZGQO010000021">
    <property type="protein sequence ID" value="KAK6166932.1"/>
    <property type="molecule type" value="Genomic_DNA"/>
</dbReference>
<evidence type="ECO:0000256" key="3">
    <source>
        <dbReference type="ARBA" id="ARBA00022737"/>
    </source>
</evidence>